<dbReference type="Pfam" id="PF00005">
    <property type="entry name" value="ABC_tran"/>
    <property type="match status" value="1"/>
</dbReference>
<keyword evidence="4" id="KW-1003">Cell membrane</keyword>
<keyword evidence="5" id="KW-0547">Nucleotide-binding</keyword>
<dbReference type="SMART" id="SM00382">
    <property type="entry name" value="AAA"/>
    <property type="match status" value="1"/>
</dbReference>
<dbReference type="Gene3D" id="3.40.50.300">
    <property type="entry name" value="P-loop containing nucleotide triphosphate hydrolases"/>
    <property type="match status" value="1"/>
</dbReference>
<keyword evidence="11" id="KW-1185">Reference proteome</keyword>
<feature type="domain" description="ABC transporter" evidence="9">
    <location>
        <begin position="5"/>
        <end position="243"/>
    </location>
</feature>
<dbReference type="InterPro" id="IPR003439">
    <property type="entry name" value="ABC_transporter-like_ATP-bd"/>
</dbReference>
<evidence type="ECO:0000313" key="10">
    <source>
        <dbReference type="EMBL" id="MCQ1529313.1"/>
    </source>
</evidence>
<keyword evidence="8" id="KW-0472">Membrane</keyword>
<evidence type="ECO:0000256" key="8">
    <source>
        <dbReference type="ARBA" id="ARBA00023136"/>
    </source>
</evidence>
<evidence type="ECO:0000256" key="3">
    <source>
        <dbReference type="ARBA" id="ARBA00022448"/>
    </source>
</evidence>
<dbReference type="EMBL" id="JAJEKE010000004">
    <property type="protein sequence ID" value="MCQ1529313.1"/>
    <property type="molecule type" value="Genomic_DNA"/>
</dbReference>
<dbReference type="RefSeq" id="WP_255226829.1">
    <property type="nucleotide sequence ID" value="NZ_JAJEKE010000004.1"/>
</dbReference>
<reference evidence="10 11" key="1">
    <citation type="submission" date="2021-10" db="EMBL/GenBank/DDBJ databases">
        <title>Lutispora strain m25 sp. nov., a thermophilic, non-spore-forming bacterium isolated from a lab-scale methanogenic bioreactor digesting anaerobic sludge.</title>
        <authorList>
            <person name="El Houari A."/>
            <person name="Mcdonald J."/>
        </authorList>
    </citation>
    <scope>NUCLEOTIDE SEQUENCE [LARGE SCALE GENOMIC DNA]</scope>
    <source>
        <strain evidence="11">m25</strain>
    </source>
</reference>
<evidence type="ECO:0000256" key="7">
    <source>
        <dbReference type="ARBA" id="ARBA00022967"/>
    </source>
</evidence>
<evidence type="ECO:0000256" key="4">
    <source>
        <dbReference type="ARBA" id="ARBA00022475"/>
    </source>
</evidence>
<dbReference type="PANTHER" id="PTHR43553">
    <property type="entry name" value="HEAVY METAL TRANSPORTER"/>
    <property type="match status" value="1"/>
</dbReference>
<sequence>MNPILEVQSLSFRYAKAGPMILDSINMKIEKGSITAIAGLSGCGKTTLAFCLCGAIPKSLPGIMEGDILLEGRSIRELSLPALSKKIGIVFQDVDNQLFLPTVEAEIAFAAENLCLSYEEIEEMIERVLKTLGIEHLRSQNPSLLSGGEKHLAAMASILSLDPEVIILDEALSQLDSDNRGLIIDRIKLLQREGKTIIVIDHDLENLMMADTILLMKDGRIEQRIKAGENRELLYSKLTDFFLYQNK</sequence>
<dbReference type="PANTHER" id="PTHR43553:SF27">
    <property type="entry name" value="ENERGY-COUPLING FACTOR TRANSPORTER ATP-BINDING PROTEIN ECFA2"/>
    <property type="match status" value="1"/>
</dbReference>
<organism evidence="10 11">
    <name type="scientific">Lutispora saccharofermentans</name>
    <dbReference type="NCBI Taxonomy" id="3024236"/>
    <lineage>
        <taxon>Bacteria</taxon>
        <taxon>Bacillati</taxon>
        <taxon>Bacillota</taxon>
        <taxon>Clostridia</taxon>
        <taxon>Lutisporales</taxon>
        <taxon>Lutisporaceae</taxon>
        <taxon>Lutispora</taxon>
    </lineage>
</organism>
<comment type="similarity">
    <text evidence="2">Belongs to the ABC transporter superfamily.</text>
</comment>
<keyword evidence="3" id="KW-0813">Transport</keyword>
<dbReference type="PROSITE" id="PS50893">
    <property type="entry name" value="ABC_TRANSPORTER_2"/>
    <property type="match status" value="1"/>
</dbReference>
<comment type="caution">
    <text evidence="10">The sequence shown here is derived from an EMBL/GenBank/DDBJ whole genome shotgun (WGS) entry which is preliminary data.</text>
</comment>
<keyword evidence="6 10" id="KW-0067">ATP-binding</keyword>
<proteinExistence type="inferred from homology"/>
<evidence type="ECO:0000256" key="1">
    <source>
        <dbReference type="ARBA" id="ARBA00004202"/>
    </source>
</evidence>
<dbReference type="Proteomes" id="UP001651880">
    <property type="component" value="Unassembled WGS sequence"/>
</dbReference>
<protein>
    <submittedName>
        <fullName evidence="10">Energy-coupling factor ABC transporter ATP-binding protein</fullName>
    </submittedName>
</protein>
<evidence type="ECO:0000313" key="11">
    <source>
        <dbReference type="Proteomes" id="UP001651880"/>
    </source>
</evidence>
<comment type="subcellular location">
    <subcellularLocation>
        <location evidence="1">Cell membrane</location>
        <topology evidence="1">Peripheral membrane protein</topology>
    </subcellularLocation>
</comment>
<dbReference type="SUPFAM" id="SSF52540">
    <property type="entry name" value="P-loop containing nucleoside triphosphate hydrolases"/>
    <property type="match status" value="1"/>
</dbReference>
<dbReference type="GO" id="GO:0005524">
    <property type="term" value="F:ATP binding"/>
    <property type="evidence" value="ECO:0007669"/>
    <property type="project" value="UniProtKB-KW"/>
</dbReference>
<keyword evidence="7" id="KW-1278">Translocase</keyword>
<evidence type="ECO:0000256" key="6">
    <source>
        <dbReference type="ARBA" id="ARBA00022840"/>
    </source>
</evidence>
<dbReference type="InterPro" id="IPR050095">
    <property type="entry name" value="ECF_ABC_transporter_ATP-bd"/>
</dbReference>
<dbReference type="InterPro" id="IPR003593">
    <property type="entry name" value="AAA+_ATPase"/>
</dbReference>
<gene>
    <name evidence="10" type="ORF">LJD61_07075</name>
</gene>
<evidence type="ECO:0000256" key="2">
    <source>
        <dbReference type="ARBA" id="ARBA00005417"/>
    </source>
</evidence>
<dbReference type="InterPro" id="IPR027417">
    <property type="entry name" value="P-loop_NTPase"/>
</dbReference>
<accession>A0ABT1NDJ0</accession>
<evidence type="ECO:0000256" key="5">
    <source>
        <dbReference type="ARBA" id="ARBA00022741"/>
    </source>
</evidence>
<evidence type="ECO:0000259" key="9">
    <source>
        <dbReference type="PROSITE" id="PS50893"/>
    </source>
</evidence>
<dbReference type="InterPro" id="IPR015856">
    <property type="entry name" value="ABC_transpr_CbiO/EcfA_su"/>
</dbReference>
<dbReference type="CDD" id="cd03225">
    <property type="entry name" value="ABC_cobalt_CbiO_domain1"/>
    <property type="match status" value="1"/>
</dbReference>
<name>A0ABT1NDJ0_9FIRM</name>